<accession>A0A0B2UWZ3</accession>
<keyword evidence="2" id="KW-1185">Reference proteome</keyword>
<reference evidence="1 2" key="1">
    <citation type="submission" date="2014-11" db="EMBL/GenBank/DDBJ databases">
        <title>Genetic blueprint of the zoonotic pathogen Toxocara canis.</title>
        <authorList>
            <person name="Zhu X.-Q."/>
            <person name="Korhonen P.K."/>
            <person name="Cai H."/>
            <person name="Young N.D."/>
            <person name="Nejsum P."/>
            <person name="von Samson-Himmelstjerna G."/>
            <person name="Boag P.R."/>
            <person name="Tan P."/>
            <person name="Li Q."/>
            <person name="Min J."/>
            <person name="Yang Y."/>
            <person name="Wang X."/>
            <person name="Fang X."/>
            <person name="Hall R.S."/>
            <person name="Hofmann A."/>
            <person name="Sternberg P.W."/>
            <person name="Jex A.R."/>
            <person name="Gasser R.B."/>
        </authorList>
    </citation>
    <scope>NUCLEOTIDE SEQUENCE [LARGE SCALE GENOMIC DNA]</scope>
    <source>
        <strain evidence="1">PN_DK_2014</strain>
    </source>
</reference>
<dbReference type="Proteomes" id="UP000031036">
    <property type="component" value="Unassembled WGS sequence"/>
</dbReference>
<dbReference type="AlphaFoldDB" id="A0A0B2UWZ3"/>
<evidence type="ECO:0000313" key="1">
    <source>
        <dbReference type="EMBL" id="KHN73928.1"/>
    </source>
</evidence>
<evidence type="ECO:0000313" key="2">
    <source>
        <dbReference type="Proteomes" id="UP000031036"/>
    </source>
</evidence>
<gene>
    <name evidence="1" type="ORF">Tcan_00189</name>
</gene>
<comment type="caution">
    <text evidence="1">The sequence shown here is derived from an EMBL/GenBank/DDBJ whole genome shotgun (WGS) entry which is preliminary data.</text>
</comment>
<proteinExistence type="predicted"/>
<name>A0A0B2UWZ3_TOXCA</name>
<protein>
    <submittedName>
        <fullName evidence="1">Uncharacterized protein</fullName>
    </submittedName>
</protein>
<sequence>MPVNDFYCRVVWHTGGSNQYSNESPCGGKMKIRLLVQENSYFLYSCLQLTFSPRYLIGMTVYVLKIEFASFIRFPKLRWFNGFIANAAKIPCTTFVCKKMAESAH</sequence>
<organism evidence="1 2">
    <name type="scientific">Toxocara canis</name>
    <name type="common">Canine roundworm</name>
    <dbReference type="NCBI Taxonomy" id="6265"/>
    <lineage>
        <taxon>Eukaryota</taxon>
        <taxon>Metazoa</taxon>
        <taxon>Ecdysozoa</taxon>
        <taxon>Nematoda</taxon>
        <taxon>Chromadorea</taxon>
        <taxon>Rhabditida</taxon>
        <taxon>Spirurina</taxon>
        <taxon>Ascaridomorpha</taxon>
        <taxon>Ascaridoidea</taxon>
        <taxon>Toxocaridae</taxon>
        <taxon>Toxocara</taxon>
    </lineage>
</organism>
<dbReference type="EMBL" id="JPKZ01002986">
    <property type="protein sequence ID" value="KHN73928.1"/>
    <property type="molecule type" value="Genomic_DNA"/>
</dbReference>